<name>A0AAJ0UHZ0_HALSE</name>
<feature type="transmembrane region" description="Helical" evidence="1">
    <location>
        <begin position="90"/>
        <end position="109"/>
    </location>
</feature>
<accession>A0AAJ0UHZ0</accession>
<dbReference type="AlphaFoldDB" id="A0AAJ0UHZ0"/>
<keyword evidence="1" id="KW-0812">Transmembrane</keyword>
<dbReference type="Proteomes" id="UP001296967">
    <property type="component" value="Unassembled WGS sequence"/>
</dbReference>
<comment type="caution">
    <text evidence="2">The sequence shown here is derived from an EMBL/GenBank/DDBJ whole genome shotgun (WGS) entry which is preliminary data.</text>
</comment>
<protein>
    <submittedName>
        <fullName evidence="2">Uncharacterized protein</fullName>
    </submittedName>
</protein>
<dbReference type="RefSeq" id="WP_201245695.1">
    <property type="nucleotide sequence ID" value="NZ_NHSF01000059.1"/>
</dbReference>
<reference evidence="2" key="1">
    <citation type="submission" date="2017-05" db="EMBL/GenBank/DDBJ databases">
        <authorList>
            <person name="Imhoff J.F."/>
            <person name="Rahn T."/>
            <person name="Kuenzel S."/>
            <person name="Neulinger S.C."/>
        </authorList>
    </citation>
    <scope>NUCLEOTIDE SEQUENCE</scope>
    <source>
        <strain evidence="2">DSM 4395</strain>
    </source>
</reference>
<evidence type="ECO:0000256" key="1">
    <source>
        <dbReference type="SAM" id="Phobius"/>
    </source>
</evidence>
<dbReference type="EMBL" id="NHSF01000059">
    <property type="protein sequence ID" value="MBK5930862.1"/>
    <property type="molecule type" value="Genomic_DNA"/>
</dbReference>
<gene>
    <name evidence="2" type="ORF">CCR82_10080</name>
</gene>
<organism evidence="2 3">
    <name type="scientific">Halochromatium salexigens</name>
    <name type="common">Chromatium salexigens</name>
    <dbReference type="NCBI Taxonomy" id="49447"/>
    <lineage>
        <taxon>Bacteria</taxon>
        <taxon>Pseudomonadati</taxon>
        <taxon>Pseudomonadota</taxon>
        <taxon>Gammaproteobacteria</taxon>
        <taxon>Chromatiales</taxon>
        <taxon>Chromatiaceae</taxon>
        <taxon>Halochromatium</taxon>
    </lineage>
</organism>
<evidence type="ECO:0000313" key="2">
    <source>
        <dbReference type="EMBL" id="MBK5930862.1"/>
    </source>
</evidence>
<sequence>MLESLSRIATRLRGLTSALIVLLIVLLIGAAIIIFNPGSHALQAALPAVIALLLWTLCGLVFIQTFTTVPTRPSPEMRGFPRLARRLNRGFHWLLFATFILISIAALMLTTRLLL</sequence>
<feature type="transmembrane region" description="Helical" evidence="1">
    <location>
        <begin position="12"/>
        <end position="35"/>
    </location>
</feature>
<evidence type="ECO:0000313" key="3">
    <source>
        <dbReference type="Proteomes" id="UP001296967"/>
    </source>
</evidence>
<feature type="transmembrane region" description="Helical" evidence="1">
    <location>
        <begin position="41"/>
        <end position="69"/>
    </location>
</feature>
<proteinExistence type="predicted"/>
<keyword evidence="1" id="KW-1133">Transmembrane helix</keyword>
<keyword evidence="3" id="KW-1185">Reference proteome</keyword>
<keyword evidence="1" id="KW-0472">Membrane</keyword>
<reference evidence="2" key="2">
    <citation type="journal article" date="2020" name="Microorganisms">
        <title>Osmotic Adaptation and Compatible Solute Biosynthesis of Phototrophic Bacteria as Revealed from Genome Analyses.</title>
        <authorList>
            <person name="Imhoff J.F."/>
            <person name="Rahn T."/>
            <person name="Kunzel S."/>
            <person name="Keller A."/>
            <person name="Neulinger S.C."/>
        </authorList>
    </citation>
    <scope>NUCLEOTIDE SEQUENCE</scope>
    <source>
        <strain evidence="2">DSM 4395</strain>
    </source>
</reference>